<keyword evidence="4" id="KW-1185">Reference proteome</keyword>
<dbReference type="PANTHER" id="PTHR43201:SF32">
    <property type="entry name" value="2-SUCCINYLBENZOATE--COA LIGASE, CHLOROPLASTIC_PEROXISOMAL"/>
    <property type="match status" value="1"/>
</dbReference>
<dbReference type="SUPFAM" id="SSF56801">
    <property type="entry name" value="Acetyl-CoA synthetase-like"/>
    <property type="match status" value="1"/>
</dbReference>
<gene>
    <name evidence="3" type="primary">menE</name>
    <name evidence="3" type="ORF">GCM10023352_03800</name>
</gene>
<evidence type="ECO:0000259" key="1">
    <source>
        <dbReference type="Pfam" id="PF00501"/>
    </source>
</evidence>
<keyword evidence="3" id="KW-0436">Ligase</keyword>
<dbReference type="EMBL" id="BAABKP010000001">
    <property type="protein sequence ID" value="GAA4789196.1"/>
    <property type="molecule type" value="Genomic_DNA"/>
</dbReference>
<protein>
    <submittedName>
        <fullName evidence="3">O-succinylbenzoate--CoA ligase</fullName>
    </submittedName>
</protein>
<reference evidence="4" key="1">
    <citation type="journal article" date="2019" name="Int. J. Syst. Evol. Microbiol.">
        <title>The Global Catalogue of Microorganisms (GCM) 10K type strain sequencing project: providing services to taxonomists for standard genome sequencing and annotation.</title>
        <authorList>
            <consortium name="The Broad Institute Genomics Platform"/>
            <consortium name="The Broad Institute Genome Sequencing Center for Infectious Disease"/>
            <person name="Wu L."/>
            <person name="Ma J."/>
        </authorList>
    </citation>
    <scope>NUCLEOTIDE SEQUENCE [LARGE SCALE GENOMIC DNA]</scope>
    <source>
        <strain evidence="4">JCM 18541</strain>
    </source>
</reference>
<dbReference type="Gene3D" id="3.30.300.30">
    <property type="match status" value="1"/>
</dbReference>
<dbReference type="Gene3D" id="3.40.50.12780">
    <property type="entry name" value="N-terminal domain of ligase-like"/>
    <property type="match status" value="1"/>
</dbReference>
<dbReference type="PANTHER" id="PTHR43201">
    <property type="entry name" value="ACYL-COA SYNTHETASE"/>
    <property type="match status" value="1"/>
</dbReference>
<feature type="domain" description="AMP-binding enzyme C-terminal" evidence="2">
    <location>
        <begin position="320"/>
        <end position="402"/>
    </location>
</feature>
<comment type="caution">
    <text evidence="3">The sequence shown here is derived from an EMBL/GenBank/DDBJ whole genome shotgun (WGS) entry which is preliminary data.</text>
</comment>
<proteinExistence type="predicted"/>
<dbReference type="InterPro" id="IPR025110">
    <property type="entry name" value="AMP-bd_C"/>
</dbReference>
<accession>A0ABP9B1A4</accession>
<sequence length="419" mass="43814">MLISQFNSVAAPSSADARFTEQTAVVGGSGHVDANELLGKFTTSFSQLDSQPDDFALVVSTSGSTGAPKRTALTTAALAASARATEAFTSTDNAQWLLALPLHYVAGTQVVARSALAGTTPVLTKSISSGGPFSAQDFVSSASALTAHHRMTSLVPTQLHKLLETAERNPQMSSEILDALRSFDALLLGGAPASAALLEQMLHLKVPVLTTYGSAETAGGCVYSGAPLPGVQVQIEPETEEDAASGSGRIWLGGPTLASGYLDDPQRTTAHFFTGPDGTRWYKTDDRGTFTGSLTVLGRADDTIITGGLKISAGVLARLLETHSSVREALVVGLPDARWGQALVAALTLRHSHPGAENPEPLDPQGPLATQLSDLVTQHLGKAAVPKLTLVYTDFPTLSTGKPDPTTVTSHLEQYHRQQ</sequence>
<dbReference type="Proteomes" id="UP001500187">
    <property type="component" value="Unassembled WGS sequence"/>
</dbReference>
<dbReference type="Pfam" id="PF13193">
    <property type="entry name" value="AMP-binding_C"/>
    <property type="match status" value="1"/>
</dbReference>
<dbReference type="GO" id="GO:0016874">
    <property type="term" value="F:ligase activity"/>
    <property type="evidence" value="ECO:0007669"/>
    <property type="project" value="UniProtKB-KW"/>
</dbReference>
<feature type="domain" description="AMP-dependent synthetase/ligase" evidence="1">
    <location>
        <begin position="48"/>
        <end position="262"/>
    </location>
</feature>
<dbReference type="InterPro" id="IPR000873">
    <property type="entry name" value="AMP-dep_synth/lig_dom"/>
</dbReference>
<dbReference type="Pfam" id="PF00501">
    <property type="entry name" value="AMP-binding"/>
    <property type="match status" value="1"/>
</dbReference>
<evidence type="ECO:0000259" key="2">
    <source>
        <dbReference type="Pfam" id="PF13193"/>
    </source>
</evidence>
<organism evidence="3 4">
    <name type="scientific">Rothia endophytica</name>
    <dbReference type="NCBI Taxonomy" id="1324766"/>
    <lineage>
        <taxon>Bacteria</taxon>
        <taxon>Bacillati</taxon>
        <taxon>Actinomycetota</taxon>
        <taxon>Actinomycetes</taxon>
        <taxon>Micrococcales</taxon>
        <taxon>Micrococcaceae</taxon>
        <taxon>Rothia</taxon>
    </lineage>
</organism>
<dbReference type="InterPro" id="IPR045851">
    <property type="entry name" value="AMP-bd_C_sf"/>
</dbReference>
<evidence type="ECO:0000313" key="3">
    <source>
        <dbReference type="EMBL" id="GAA4789196.1"/>
    </source>
</evidence>
<name>A0ABP9B1A4_9MICC</name>
<evidence type="ECO:0000313" key="4">
    <source>
        <dbReference type="Proteomes" id="UP001500187"/>
    </source>
</evidence>
<dbReference type="InterPro" id="IPR042099">
    <property type="entry name" value="ANL_N_sf"/>
</dbReference>
<dbReference type="RefSeq" id="WP_345444057.1">
    <property type="nucleotide sequence ID" value="NZ_BAABKP010000001.1"/>
</dbReference>